<dbReference type="Proteomes" id="UP001163105">
    <property type="component" value="Unassembled WGS sequence"/>
</dbReference>
<evidence type="ECO:0000313" key="8">
    <source>
        <dbReference type="Proteomes" id="UP001163105"/>
    </source>
</evidence>
<keyword evidence="2 6" id="KW-0812">Transmembrane</keyword>
<feature type="transmembrane region" description="Helical" evidence="6">
    <location>
        <begin position="551"/>
        <end position="573"/>
    </location>
</feature>
<accession>A0AB34FYV8</accession>
<dbReference type="GO" id="GO:0055085">
    <property type="term" value="P:transmembrane transport"/>
    <property type="evidence" value="ECO:0007669"/>
    <property type="project" value="InterPro"/>
</dbReference>
<evidence type="ECO:0000256" key="2">
    <source>
        <dbReference type="ARBA" id="ARBA00022692"/>
    </source>
</evidence>
<dbReference type="GO" id="GO:0005783">
    <property type="term" value="C:endoplasmic reticulum"/>
    <property type="evidence" value="ECO:0007669"/>
    <property type="project" value="TreeGrafter"/>
</dbReference>
<name>A0AB34FYV8_9HYPO</name>
<feature type="transmembrane region" description="Helical" evidence="6">
    <location>
        <begin position="396"/>
        <end position="414"/>
    </location>
</feature>
<evidence type="ECO:0000256" key="4">
    <source>
        <dbReference type="ARBA" id="ARBA00023136"/>
    </source>
</evidence>
<comment type="caution">
    <text evidence="7">The sequence shown here is derived from an EMBL/GenBank/DDBJ whole genome shotgun (WGS) entry which is preliminary data.</text>
</comment>
<proteinExistence type="predicted"/>
<comment type="subcellular location">
    <subcellularLocation>
        <location evidence="1">Membrane</location>
        <topology evidence="1">Multi-pass membrane protein</topology>
    </subcellularLocation>
</comment>
<feature type="transmembrane region" description="Helical" evidence="6">
    <location>
        <begin position="109"/>
        <end position="130"/>
    </location>
</feature>
<feature type="transmembrane region" description="Helical" evidence="6">
    <location>
        <begin position="476"/>
        <end position="500"/>
    </location>
</feature>
<feature type="transmembrane region" description="Helical" evidence="6">
    <location>
        <begin position="434"/>
        <end position="455"/>
    </location>
</feature>
<reference evidence="7" key="1">
    <citation type="submission" date="2023-01" db="EMBL/GenBank/DDBJ databases">
        <title>The growth and conidiation of Purpureocillium lavendulum are regulated by nitrogen source and histone H3K14 acetylation.</title>
        <authorList>
            <person name="Tang P."/>
            <person name="Han J."/>
            <person name="Zhang C."/>
            <person name="Tang P."/>
            <person name="Qi F."/>
            <person name="Zhang K."/>
            <person name="Liang L."/>
        </authorList>
    </citation>
    <scope>NUCLEOTIDE SEQUENCE</scope>
    <source>
        <strain evidence="7">YMF1.00683</strain>
    </source>
</reference>
<dbReference type="GO" id="GO:0016020">
    <property type="term" value="C:membrane"/>
    <property type="evidence" value="ECO:0007669"/>
    <property type="project" value="UniProtKB-SubCell"/>
</dbReference>
<evidence type="ECO:0000256" key="3">
    <source>
        <dbReference type="ARBA" id="ARBA00022989"/>
    </source>
</evidence>
<feature type="compositionally biased region" description="Acidic residues" evidence="5">
    <location>
        <begin position="250"/>
        <end position="259"/>
    </location>
</feature>
<gene>
    <name evidence="7" type="primary">PILS</name>
    <name evidence="7" type="ORF">O9K51_02212</name>
</gene>
<dbReference type="PANTHER" id="PTHR31794:SF2">
    <property type="entry name" value="AUXIN EFFLUX TRANSPORTER FAMILY PROTEIN (EUROFUNG)"/>
    <property type="match status" value="1"/>
</dbReference>
<keyword evidence="8" id="KW-1185">Reference proteome</keyword>
<dbReference type="EMBL" id="JAQHRD010000002">
    <property type="protein sequence ID" value="KAJ6443826.1"/>
    <property type="molecule type" value="Genomic_DNA"/>
</dbReference>
<protein>
    <submittedName>
        <fullName evidence="7">Auxin Efflux carrier superfamily protein</fullName>
    </submittedName>
</protein>
<dbReference type="Pfam" id="PF03547">
    <property type="entry name" value="Mem_trans"/>
    <property type="match status" value="1"/>
</dbReference>
<keyword evidence="4 6" id="KW-0472">Membrane</keyword>
<evidence type="ECO:0000256" key="5">
    <source>
        <dbReference type="SAM" id="MobiDB-lite"/>
    </source>
</evidence>
<sequence length="574" mass="62300">MASVGSFSGPTSFRLAKLAQDAYDYPMRVFQAAPPETHPSLPHLTLLVFEAVLEVVCVSLPGYIIARLGHFDADKQKFLANLNVMLFTPCLIFTKLASQLNAEKLLDLAIIPAIFVVQTLVSWVASTVVAKVFRFNKRASNFVTAMGVFGNSNSLPISLVLSLSQTIKGLHWDRIPGDNDDEVAARGILYLLIFQQLGQLVRWSWGYHVLLASKDKYPEYQQHVAEEGQYRYEEDHEEQEAERLIVGLEGDTEDDEDGASVDSHTYVPAGRTPVVGTSTASVADSSDDDEFSPKKSASKVASAPANGNHLTLNGDVPHYMGFPRVGSSSSITNLDSKDDGLLCRAKAAAARKARAAGAGIAASSSRLYQSLPRPVQVTLSFASTAVRKTGGFVWEFMNPPLWAMLMAVLVASIPKLQELFFEEGSFINNSVTNAVKSSGGVAVPLILVVLGANLARNTMAHDEAHDPEEDKIGTKLLVASLLSRMVLPTVIMAPILAVTAKYLPVSILDDPIFIVVCFLLTGAPSALQLAQICQINNVYEKTMGRLLFQSYVIWILPSTLVLVMMALEVVAWAT</sequence>
<dbReference type="InterPro" id="IPR004776">
    <property type="entry name" value="Mem_transp_PIN-like"/>
</dbReference>
<feature type="transmembrane region" description="Helical" evidence="6">
    <location>
        <begin position="78"/>
        <end position="97"/>
    </location>
</feature>
<evidence type="ECO:0000256" key="1">
    <source>
        <dbReference type="ARBA" id="ARBA00004141"/>
    </source>
</evidence>
<feature type="transmembrane region" description="Helical" evidence="6">
    <location>
        <begin position="44"/>
        <end position="66"/>
    </location>
</feature>
<feature type="compositionally biased region" description="Low complexity" evidence="5">
    <location>
        <begin position="294"/>
        <end position="305"/>
    </location>
</feature>
<dbReference type="PANTHER" id="PTHR31794">
    <property type="entry name" value="AUXIN EFFLUX TRANSPORTER FAMILY PROTEIN (EUROFUNG)"/>
    <property type="match status" value="1"/>
</dbReference>
<keyword evidence="3 6" id="KW-1133">Transmembrane helix</keyword>
<evidence type="ECO:0000313" key="7">
    <source>
        <dbReference type="EMBL" id="KAJ6443826.1"/>
    </source>
</evidence>
<dbReference type="AlphaFoldDB" id="A0AB34FYV8"/>
<evidence type="ECO:0000256" key="6">
    <source>
        <dbReference type="SAM" id="Phobius"/>
    </source>
</evidence>
<feature type="transmembrane region" description="Helical" evidence="6">
    <location>
        <begin position="512"/>
        <end position="530"/>
    </location>
</feature>
<feature type="region of interest" description="Disordered" evidence="5">
    <location>
        <begin position="250"/>
        <end position="308"/>
    </location>
</feature>
<organism evidence="7 8">
    <name type="scientific">Purpureocillium lavendulum</name>
    <dbReference type="NCBI Taxonomy" id="1247861"/>
    <lineage>
        <taxon>Eukaryota</taxon>
        <taxon>Fungi</taxon>
        <taxon>Dikarya</taxon>
        <taxon>Ascomycota</taxon>
        <taxon>Pezizomycotina</taxon>
        <taxon>Sordariomycetes</taxon>
        <taxon>Hypocreomycetidae</taxon>
        <taxon>Hypocreales</taxon>
        <taxon>Ophiocordycipitaceae</taxon>
        <taxon>Purpureocillium</taxon>
    </lineage>
</organism>